<protein>
    <submittedName>
        <fullName evidence="2">DUF2953 domain-containing protein</fullName>
    </submittedName>
</protein>
<name>A0ABX0A428_9BACI</name>
<evidence type="ECO:0000313" key="2">
    <source>
        <dbReference type="EMBL" id="NCU17010.1"/>
    </source>
</evidence>
<evidence type="ECO:0000313" key="3">
    <source>
        <dbReference type="Proteomes" id="UP000743899"/>
    </source>
</evidence>
<sequence>MVILKIVAWIFLALLVIVILSLFTKIKIDLTYKFEPKDQRLTIVIKVLFGLFRYRIEFPKLEVGSKEENKKEFVPINKVFSEKDANDEEEAMKAYRPIKEWLKIIKELNQLVKKALKKVHITNLEWKSTLGTGNAATTGIVGGTGWIFKGTVLGVISNYFSLKVKPQLEITPVFNRKISNTYIKCIFQVRAGQAILAGIKLFKFWKKMKSNHPFADKNETTKVQPKDQTV</sequence>
<evidence type="ECO:0000256" key="1">
    <source>
        <dbReference type="SAM" id="Phobius"/>
    </source>
</evidence>
<dbReference type="RefSeq" id="WP_161919847.1">
    <property type="nucleotide sequence ID" value="NZ_JAACYS010000012.1"/>
</dbReference>
<dbReference type="InterPro" id="IPR021338">
    <property type="entry name" value="DUF2953"/>
</dbReference>
<keyword evidence="1" id="KW-0472">Membrane</keyword>
<accession>A0ABX0A428</accession>
<comment type="caution">
    <text evidence="2">The sequence shown here is derived from an EMBL/GenBank/DDBJ whole genome shotgun (WGS) entry which is preliminary data.</text>
</comment>
<dbReference type="Pfam" id="PF11167">
    <property type="entry name" value="DUF2953"/>
    <property type="match status" value="1"/>
</dbReference>
<keyword evidence="1" id="KW-1133">Transmembrane helix</keyword>
<gene>
    <name evidence="2" type="ORF">GW534_04380</name>
</gene>
<keyword evidence="3" id="KW-1185">Reference proteome</keyword>
<feature type="transmembrane region" description="Helical" evidence="1">
    <location>
        <begin position="6"/>
        <end position="24"/>
    </location>
</feature>
<reference evidence="2 3" key="1">
    <citation type="submission" date="2020-01" db="EMBL/GenBank/DDBJ databases">
        <title>A novel Bacillus sp. from Pasinler.</title>
        <authorList>
            <person name="Adiguzel A."/>
            <person name="Ay H."/>
            <person name="Baltaci M.O."/>
        </authorList>
    </citation>
    <scope>NUCLEOTIDE SEQUENCE [LARGE SCALE GENOMIC DNA]</scope>
    <source>
        <strain evidence="2 3">P1</strain>
    </source>
</reference>
<organism evidence="2 3">
    <name type="scientific">Pallidibacillus pasinlerensis</name>
    <dbReference type="NCBI Taxonomy" id="2703818"/>
    <lineage>
        <taxon>Bacteria</taxon>
        <taxon>Bacillati</taxon>
        <taxon>Bacillota</taxon>
        <taxon>Bacilli</taxon>
        <taxon>Bacillales</taxon>
        <taxon>Bacillaceae</taxon>
        <taxon>Pallidibacillus</taxon>
    </lineage>
</organism>
<dbReference type="Proteomes" id="UP000743899">
    <property type="component" value="Unassembled WGS sequence"/>
</dbReference>
<proteinExistence type="predicted"/>
<keyword evidence="1" id="KW-0812">Transmembrane</keyword>
<dbReference type="EMBL" id="JAACYS010000012">
    <property type="protein sequence ID" value="NCU17010.1"/>
    <property type="molecule type" value="Genomic_DNA"/>
</dbReference>